<proteinExistence type="predicted"/>
<dbReference type="SUPFAM" id="SSF46955">
    <property type="entry name" value="Putative DNA-binding domain"/>
    <property type="match status" value="1"/>
</dbReference>
<protein>
    <submittedName>
        <fullName evidence="1">DNA-binding protein</fullName>
    </submittedName>
</protein>
<name>A0A363NUM0_9SPHI</name>
<dbReference type="OrthoDB" id="768005at2"/>
<organism evidence="1 2">
    <name type="scientific">Sphingobacterium athyrii</name>
    <dbReference type="NCBI Taxonomy" id="2152717"/>
    <lineage>
        <taxon>Bacteria</taxon>
        <taxon>Pseudomonadati</taxon>
        <taxon>Bacteroidota</taxon>
        <taxon>Sphingobacteriia</taxon>
        <taxon>Sphingobacteriales</taxon>
        <taxon>Sphingobacteriaceae</taxon>
        <taxon>Sphingobacterium</taxon>
    </lineage>
</organism>
<comment type="caution">
    <text evidence="1">The sequence shown here is derived from an EMBL/GenBank/DDBJ whole genome shotgun (WGS) entry which is preliminary data.</text>
</comment>
<keyword evidence="1" id="KW-0238">DNA-binding</keyword>
<dbReference type="GO" id="GO:0003677">
    <property type="term" value="F:DNA binding"/>
    <property type="evidence" value="ECO:0007669"/>
    <property type="project" value="UniProtKB-KW"/>
</dbReference>
<dbReference type="Proteomes" id="UP000250831">
    <property type="component" value="Unassembled WGS sequence"/>
</dbReference>
<dbReference type="RefSeq" id="WP_108634383.1">
    <property type="nucleotide sequence ID" value="NZ_QCXX01000003.1"/>
</dbReference>
<evidence type="ECO:0000313" key="2">
    <source>
        <dbReference type="Proteomes" id="UP000250831"/>
    </source>
</evidence>
<dbReference type="EMBL" id="QCXX01000003">
    <property type="protein sequence ID" value="PUV24457.1"/>
    <property type="molecule type" value="Genomic_DNA"/>
</dbReference>
<dbReference type="InterPro" id="IPR009061">
    <property type="entry name" value="DNA-bd_dom_put_sf"/>
</dbReference>
<evidence type="ECO:0000313" key="1">
    <source>
        <dbReference type="EMBL" id="PUV24457.1"/>
    </source>
</evidence>
<reference evidence="1 2" key="1">
    <citation type="submission" date="2018-04" db="EMBL/GenBank/DDBJ databases">
        <title>Sphingobacterium sp. M46 Genome.</title>
        <authorList>
            <person name="Cheng J."/>
            <person name="Li Y."/>
        </authorList>
    </citation>
    <scope>NUCLEOTIDE SEQUENCE [LARGE SCALE GENOMIC DNA]</scope>
    <source>
        <strain evidence="1 2">M46</strain>
    </source>
</reference>
<gene>
    <name evidence="1" type="ORF">DCO56_14020</name>
</gene>
<dbReference type="PANTHER" id="PTHR34585">
    <property type="match status" value="1"/>
</dbReference>
<dbReference type="PANTHER" id="PTHR34585:SF22">
    <property type="entry name" value="HELIX-TURN-HELIX DOMAIN-CONTAINING PROTEIN"/>
    <property type="match status" value="1"/>
</dbReference>
<keyword evidence="2" id="KW-1185">Reference proteome</keyword>
<accession>A0A363NUM0</accession>
<sequence>MNIDRVEFLAWMERIMRRFDILAGDIEVREKKRLNFEGEMLLDNHDVIQMLNITYRSLQNYRTKGKIKYFMISGKVYYTNSQVQQFVRDCYHGGKLKQM</sequence>
<dbReference type="AlphaFoldDB" id="A0A363NUM0"/>